<dbReference type="PANTHER" id="PTHR21363:SF0">
    <property type="entry name" value="PREPHENATE DEHYDROGENASE [NADP(+)]"/>
    <property type="match status" value="1"/>
</dbReference>
<dbReference type="Pfam" id="PF20463">
    <property type="entry name" value="PDH_C"/>
    <property type="match status" value="1"/>
</dbReference>
<name>A0A8J3N285_9CHLR</name>
<evidence type="ECO:0000256" key="2">
    <source>
        <dbReference type="ARBA" id="ARBA00023002"/>
    </source>
</evidence>
<organism evidence="4 5">
    <name type="scientific">Reticulibacter mediterranei</name>
    <dbReference type="NCBI Taxonomy" id="2778369"/>
    <lineage>
        <taxon>Bacteria</taxon>
        <taxon>Bacillati</taxon>
        <taxon>Chloroflexota</taxon>
        <taxon>Ktedonobacteria</taxon>
        <taxon>Ktedonobacterales</taxon>
        <taxon>Reticulibacteraceae</taxon>
        <taxon>Reticulibacter</taxon>
    </lineage>
</organism>
<dbReference type="Gene3D" id="3.40.50.720">
    <property type="entry name" value="NAD(P)-binding Rossmann-like Domain"/>
    <property type="match status" value="1"/>
</dbReference>
<comment type="similarity">
    <text evidence="1">Belongs to the prephenate/arogenate dehydrogenase family.</text>
</comment>
<keyword evidence="5" id="KW-1185">Reference proteome</keyword>
<protein>
    <submittedName>
        <fullName evidence="4">Prephenate dehydrogenase</fullName>
    </submittedName>
</protein>
<dbReference type="PROSITE" id="PS51176">
    <property type="entry name" value="PDH_ADH"/>
    <property type="match status" value="1"/>
</dbReference>
<dbReference type="GO" id="GO:0070403">
    <property type="term" value="F:NAD+ binding"/>
    <property type="evidence" value="ECO:0007669"/>
    <property type="project" value="InterPro"/>
</dbReference>
<dbReference type="InterPro" id="IPR003099">
    <property type="entry name" value="Prephen_DH"/>
</dbReference>
<dbReference type="GO" id="GO:0004665">
    <property type="term" value="F:prephenate dehydrogenase (NADP+) activity"/>
    <property type="evidence" value="ECO:0007669"/>
    <property type="project" value="InterPro"/>
</dbReference>
<evidence type="ECO:0000313" key="4">
    <source>
        <dbReference type="EMBL" id="GHO95919.1"/>
    </source>
</evidence>
<sequence>MFHRVTIVGLGLIGGSIGLALHARKAAEQVAGYDLGKGVCDRARKIGAIDQSYSSLADAVRGAELVILATPVGAMRVLLQDIAPSLTPGAVVTDVASTKAQVITWAEEFLPSSVSFVGGHPMTGKELSGVEAADARLFHNRIYCLTPTARTRPGAVSKVCELVEVLGARVRFLEPVEHDGQVASVSHLPFLASIALVDAASHGPAWSDASLLAAGGFRDASRLAAGNPEMYRDICLTNSESITHWLDEYITSLQTLRKRVAAHDRSLGDTFADAQQTRQRWQATYDEMSE</sequence>
<dbReference type="GO" id="GO:0008977">
    <property type="term" value="F:prephenate dehydrogenase (NAD+) activity"/>
    <property type="evidence" value="ECO:0007669"/>
    <property type="project" value="InterPro"/>
</dbReference>
<dbReference type="InterPro" id="IPR046826">
    <property type="entry name" value="PDH_N"/>
</dbReference>
<dbReference type="PANTHER" id="PTHR21363">
    <property type="entry name" value="PREPHENATE DEHYDROGENASE"/>
    <property type="match status" value="1"/>
</dbReference>
<dbReference type="Pfam" id="PF02153">
    <property type="entry name" value="PDH_N"/>
    <property type="match status" value="1"/>
</dbReference>
<gene>
    <name evidence="4" type="ORF">KSF_059670</name>
</gene>
<dbReference type="AlphaFoldDB" id="A0A8J3N285"/>
<accession>A0A8J3N285</accession>
<dbReference type="GO" id="GO:0006571">
    <property type="term" value="P:tyrosine biosynthetic process"/>
    <property type="evidence" value="ECO:0007669"/>
    <property type="project" value="InterPro"/>
</dbReference>
<dbReference type="RefSeq" id="WP_220206575.1">
    <property type="nucleotide sequence ID" value="NZ_BNJK01000001.1"/>
</dbReference>
<evidence type="ECO:0000313" key="5">
    <source>
        <dbReference type="Proteomes" id="UP000597444"/>
    </source>
</evidence>
<dbReference type="SUPFAM" id="SSF48179">
    <property type="entry name" value="6-phosphogluconate dehydrogenase C-terminal domain-like"/>
    <property type="match status" value="1"/>
</dbReference>
<dbReference type="InterPro" id="IPR046825">
    <property type="entry name" value="PDH_C"/>
</dbReference>
<dbReference type="InterPro" id="IPR008927">
    <property type="entry name" value="6-PGluconate_DH-like_C_sf"/>
</dbReference>
<keyword evidence="2" id="KW-0560">Oxidoreductase</keyword>
<dbReference type="InterPro" id="IPR050812">
    <property type="entry name" value="Preph/Arog_dehydrog"/>
</dbReference>
<dbReference type="InterPro" id="IPR036291">
    <property type="entry name" value="NAD(P)-bd_dom_sf"/>
</dbReference>
<evidence type="ECO:0000256" key="1">
    <source>
        <dbReference type="ARBA" id="ARBA00007964"/>
    </source>
</evidence>
<dbReference type="FunFam" id="3.40.50.720:FF:000208">
    <property type="entry name" value="Prephenate dehydrogenase"/>
    <property type="match status" value="1"/>
</dbReference>
<comment type="caution">
    <text evidence="4">The sequence shown here is derived from an EMBL/GenBank/DDBJ whole genome shotgun (WGS) entry which is preliminary data.</text>
</comment>
<evidence type="ECO:0000259" key="3">
    <source>
        <dbReference type="PROSITE" id="PS51176"/>
    </source>
</evidence>
<dbReference type="EMBL" id="BNJK01000001">
    <property type="protein sequence ID" value="GHO95919.1"/>
    <property type="molecule type" value="Genomic_DNA"/>
</dbReference>
<proteinExistence type="inferred from homology"/>
<feature type="domain" description="Prephenate/arogenate dehydrogenase" evidence="3">
    <location>
        <begin position="3"/>
        <end position="290"/>
    </location>
</feature>
<reference evidence="4" key="1">
    <citation type="submission" date="2020-10" db="EMBL/GenBank/DDBJ databases">
        <title>Taxonomic study of unclassified bacteria belonging to the class Ktedonobacteria.</title>
        <authorList>
            <person name="Yabe S."/>
            <person name="Wang C.M."/>
            <person name="Zheng Y."/>
            <person name="Sakai Y."/>
            <person name="Cavaletti L."/>
            <person name="Monciardini P."/>
            <person name="Donadio S."/>
        </authorList>
    </citation>
    <scope>NUCLEOTIDE SEQUENCE</scope>
    <source>
        <strain evidence="4">ID150040</strain>
    </source>
</reference>
<dbReference type="SUPFAM" id="SSF51735">
    <property type="entry name" value="NAD(P)-binding Rossmann-fold domains"/>
    <property type="match status" value="1"/>
</dbReference>
<dbReference type="Gene3D" id="1.10.3660.10">
    <property type="entry name" value="6-phosphogluconate dehydrogenase C-terminal like domain"/>
    <property type="match status" value="1"/>
</dbReference>
<dbReference type="Proteomes" id="UP000597444">
    <property type="component" value="Unassembled WGS sequence"/>
</dbReference>